<dbReference type="EMBL" id="SRLE01000007">
    <property type="protein sequence ID" value="TGD73640.1"/>
    <property type="molecule type" value="Genomic_DNA"/>
</dbReference>
<reference evidence="6 7" key="1">
    <citation type="submission" date="2019-04" db="EMBL/GenBank/DDBJ databases">
        <title>Taxonomy of novel Haliea sp. from mangrove soil of West Coast of India.</title>
        <authorList>
            <person name="Verma A."/>
            <person name="Kumar P."/>
            <person name="Krishnamurthi S."/>
        </authorList>
    </citation>
    <scope>NUCLEOTIDE SEQUENCE [LARGE SCALE GENOMIC DNA]</scope>
    <source>
        <strain evidence="6 7">SAOS-164</strain>
    </source>
</reference>
<sequence length="180" mass="19876">MLSDPLPTLLDARKAAARGAAVSGVLQPSNLPRFQALLAGDEGRIEAQLAFNRDEENRPVVSVEVSAQVQVTCQRCLQPMPLALNGAARLGIVWTDEQARHLPRDLDPLVVGEEGCNLWDIVEEELILLMPPYSYHETQDCKQILSEYSADVEPPMEPAPEKPNPFAVLAQLKQDEEPRS</sequence>
<evidence type="ECO:0000256" key="4">
    <source>
        <dbReference type="ARBA" id="ARBA00022517"/>
    </source>
</evidence>
<keyword evidence="7" id="KW-1185">Reference proteome</keyword>
<evidence type="ECO:0000256" key="5">
    <source>
        <dbReference type="ARBA" id="ARBA00031841"/>
    </source>
</evidence>
<dbReference type="GO" id="GO:0042254">
    <property type="term" value="P:ribosome biogenesis"/>
    <property type="evidence" value="ECO:0007669"/>
    <property type="project" value="UniProtKB-KW"/>
</dbReference>
<evidence type="ECO:0000256" key="1">
    <source>
        <dbReference type="ARBA" id="ARBA00002868"/>
    </source>
</evidence>
<protein>
    <recommendedName>
        <fullName evidence="3">Large ribosomal RNA subunit accumulation protein YceD</fullName>
    </recommendedName>
    <alternativeName>
        <fullName evidence="5">23S rRNA accumulation protein YceD</fullName>
    </alternativeName>
</protein>
<dbReference type="Pfam" id="PF02620">
    <property type="entry name" value="YceD"/>
    <property type="match status" value="1"/>
</dbReference>
<dbReference type="OrthoDB" id="9786771at2"/>
<dbReference type="GO" id="GO:0005829">
    <property type="term" value="C:cytosol"/>
    <property type="evidence" value="ECO:0007669"/>
    <property type="project" value="TreeGrafter"/>
</dbReference>
<comment type="caution">
    <text evidence="6">The sequence shown here is derived from an EMBL/GenBank/DDBJ whole genome shotgun (WGS) entry which is preliminary data.</text>
</comment>
<proteinExistence type="inferred from homology"/>
<dbReference type="Proteomes" id="UP000298050">
    <property type="component" value="Unassembled WGS sequence"/>
</dbReference>
<organism evidence="6 7">
    <name type="scientific">Mangrovimicrobium sediminis</name>
    <dbReference type="NCBI Taxonomy" id="2562682"/>
    <lineage>
        <taxon>Bacteria</taxon>
        <taxon>Pseudomonadati</taxon>
        <taxon>Pseudomonadota</taxon>
        <taxon>Gammaproteobacteria</taxon>
        <taxon>Cellvibrionales</taxon>
        <taxon>Halieaceae</taxon>
        <taxon>Mangrovimicrobium</taxon>
    </lineage>
</organism>
<dbReference type="InterPro" id="IPR039255">
    <property type="entry name" value="YceD_bac"/>
</dbReference>
<comment type="function">
    <text evidence="1">Plays a role in synthesis, processing and/or stability of 23S rRNA.</text>
</comment>
<gene>
    <name evidence="6" type="ORF">E4634_11540</name>
</gene>
<accession>A0A4Z0M2D1</accession>
<dbReference type="InterPro" id="IPR003772">
    <property type="entry name" value="YceD"/>
</dbReference>
<dbReference type="PANTHER" id="PTHR38099">
    <property type="entry name" value="LARGE RIBOSOMAL RNA SUBUNIT ACCUMULATION PROTEIN YCED"/>
    <property type="match status" value="1"/>
</dbReference>
<name>A0A4Z0M2D1_9GAMM</name>
<dbReference type="AlphaFoldDB" id="A0A4Z0M2D1"/>
<evidence type="ECO:0000313" key="7">
    <source>
        <dbReference type="Proteomes" id="UP000298050"/>
    </source>
</evidence>
<keyword evidence="4" id="KW-0690">Ribosome biogenesis</keyword>
<evidence type="ECO:0000256" key="3">
    <source>
        <dbReference type="ARBA" id="ARBA00015716"/>
    </source>
</evidence>
<evidence type="ECO:0000313" key="6">
    <source>
        <dbReference type="EMBL" id="TGD73640.1"/>
    </source>
</evidence>
<dbReference type="PANTHER" id="PTHR38099:SF1">
    <property type="entry name" value="LARGE RIBOSOMAL RNA SUBUNIT ACCUMULATION PROTEIN YCED"/>
    <property type="match status" value="1"/>
</dbReference>
<comment type="similarity">
    <text evidence="2">Belongs to the DUF177 domain family.</text>
</comment>
<evidence type="ECO:0000256" key="2">
    <source>
        <dbReference type="ARBA" id="ARBA00010740"/>
    </source>
</evidence>